<name>A0A6J5P8Q8_9CAUD</name>
<sequence length="61" mass="6724">MATIGIVTVTDNWWVIRIKSTGKVLSVGTWLPPECENIEAIMVPAEEAARLLAEMLDRARG</sequence>
<proteinExistence type="predicted"/>
<accession>A0A6J5P8Q8</accession>
<gene>
    <name evidence="1" type="ORF">UFOVP853_31</name>
</gene>
<dbReference type="EMBL" id="LR796791">
    <property type="protein sequence ID" value="CAB4166396.1"/>
    <property type="molecule type" value="Genomic_DNA"/>
</dbReference>
<reference evidence="1" key="1">
    <citation type="submission" date="2020-04" db="EMBL/GenBank/DDBJ databases">
        <authorList>
            <person name="Chiriac C."/>
            <person name="Salcher M."/>
            <person name="Ghai R."/>
            <person name="Kavagutti S V."/>
        </authorList>
    </citation>
    <scope>NUCLEOTIDE SEQUENCE</scope>
</reference>
<evidence type="ECO:0000313" key="1">
    <source>
        <dbReference type="EMBL" id="CAB4166396.1"/>
    </source>
</evidence>
<organism evidence="1">
    <name type="scientific">uncultured Caudovirales phage</name>
    <dbReference type="NCBI Taxonomy" id="2100421"/>
    <lineage>
        <taxon>Viruses</taxon>
        <taxon>Duplodnaviria</taxon>
        <taxon>Heunggongvirae</taxon>
        <taxon>Uroviricota</taxon>
        <taxon>Caudoviricetes</taxon>
        <taxon>Peduoviridae</taxon>
        <taxon>Maltschvirus</taxon>
        <taxon>Maltschvirus maltsch</taxon>
    </lineage>
</organism>
<protein>
    <submittedName>
        <fullName evidence="1">Uncharacterized protein</fullName>
    </submittedName>
</protein>